<evidence type="ECO:0000313" key="2">
    <source>
        <dbReference type="Proteomes" id="UP000176037"/>
    </source>
</evidence>
<dbReference type="EMBL" id="MJIC01000010">
    <property type="protein sequence ID" value="OFI34654.1"/>
    <property type="molecule type" value="Genomic_DNA"/>
</dbReference>
<accession>A0A1E8FFF1</accession>
<evidence type="ECO:0000313" key="1">
    <source>
        <dbReference type="EMBL" id="OFI34654.1"/>
    </source>
</evidence>
<sequence>MNGNNDHRADYFGCYGQTTEDALGQLLWVVEQALMAHESGDYQALRAVITDSLAGKITPAGFQRAHETLAPELGRQVSKRLLGALNRGGNPRLLFVARYEGAQDDILISVTFSNHTYPPLIDELWIE</sequence>
<dbReference type="AlphaFoldDB" id="A0A1E8FFF1"/>
<dbReference type="OrthoDB" id="6401783at2"/>
<gene>
    <name evidence="1" type="ORF">BFC17_13785</name>
</gene>
<protein>
    <recommendedName>
        <fullName evidence="3">DUF3887 domain-containing protein</fullName>
    </recommendedName>
</protein>
<organism evidence="1 2">
    <name type="scientific">Alteromonas lipolytica</name>
    <dbReference type="NCBI Taxonomy" id="1856405"/>
    <lineage>
        <taxon>Bacteria</taxon>
        <taxon>Pseudomonadati</taxon>
        <taxon>Pseudomonadota</taxon>
        <taxon>Gammaproteobacteria</taxon>
        <taxon>Alteromonadales</taxon>
        <taxon>Alteromonadaceae</taxon>
        <taxon>Alteromonas/Salinimonas group</taxon>
        <taxon>Alteromonas</taxon>
    </lineage>
</organism>
<comment type="caution">
    <text evidence="1">The sequence shown here is derived from an EMBL/GenBank/DDBJ whole genome shotgun (WGS) entry which is preliminary data.</text>
</comment>
<dbReference type="RefSeq" id="WP_070175572.1">
    <property type="nucleotide sequence ID" value="NZ_BMJR01000001.1"/>
</dbReference>
<keyword evidence="2" id="KW-1185">Reference proteome</keyword>
<proteinExistence type="predicted"/>
<reference evidence="1 2" key="1">
    <citation type="submission" date="2016-09" db="EMBL/GenBank/DDBJ databases">
        <title>Alteromonas lipolytica, a new species isolated from sea water.</title>
        <authorList>
            <person name="Wu Y.-H."/>
            <person name="Cheng H."/>
            <person name="Xu X.-W."/>
        </authorList>
    </citation>
    <scope>NUCLEOTIDE SEQUENCE [LARGE SCALE GENOMIC DNA]</scope>
    <source>
        <strain evidence="1 2">JW12</strain>
    </source>
</reference>
<dbReference type="Proteomes" id="UP000176037">
    <property type="component" value="Unassembled WGS sequence"/>
</dbReference>
<evidence type="ECO:0008006" key="3">
    <source>
        <dbReference type="Google" id="ProtNLM"/>
    </source>
</evidence>
<name>A0A1E8FFF1_9ALTE</name>